<evidence type="ECO:0000313" key="9">
    <source>
        <dbReference type="Proteomes" id="UP000054279"/>
    </source>
</evidence>
<name>A0A0C9U7F2_SPHS4</name>
<dbReference type="HOGENOM" id="CLU_025028_3_1_1"/>
<organism evidence="8 9">
    <name type="scientific">Sphaerobolus stellatus (strain SS14)</name>
    <dbReference type="NCBI Taxonomy" id="990650"/>
    <lineage>
        <taxon>Eukaryota</taxon>
        <taxon>Fungi</taxon>
        <taxon>Dikarya</taxon>
        <taxon>Basidiomycota</taxon>
        <taxon>Agaricomycotina</taxon>
        <taxon>Agaricomycetes</taxon>
        <taxon>Phallomycetidae</taxon>
        <taxon>Geastrales</taxon>
        <taxon>Sphaerobolaceae</taxon>
        <taxon>Sphaerobolus</taxon>
    </lineage>
</organism>
<dbReference type="InterPro" id="IPR037185">
    <property type="entry name" value="EmrE-like"/>
</dbReference>
<feature type="transmembrane region" description="Helical" evidence="7">
    <location>
        <begin position="5"/>
        <end position="27"/>
    </location>
</feature>
<keyword evidence="9" id="KW-1185">Reference proteome</keyword>
<dbReference type="InterPro" id="IPR012404">
    <property type="entry name" value="UCP036436"/>
</dbReference>
<dbReference type="EMBL" id="KN837264">
    <property type="protein sequence ID" value="KIJ30294.1"/>
    <property type="molecule type" value="Genomic_DNA"/>
</dbReference>
<evidence type="ECO:0000256" key="1">
    <source>
        <dbReference type="ARBA" id="ARBA00004141"/>
    </source>
</evidence>
<evidence type="ECO:0000256" key="4">
    <source>
        <dbReference type="ARBA" id="ARBA00022692"/>
    </source>
</evidence>
<protein>
    <recommendedName>
        <fullName evidence="10">Solute carrier family 35 member F6</fullName>
    </recommendedName>
</protein>
<feature type="transmembrane region" description="Helical" evidence="7">
    <location>
        <begin position="163"/>
        <end position="185"/>
    </location>
</feature>
<dbReference type="InterPro" id="IPR013657">
    <property type="entry name" value="SCL35B1-4/HUT1"/>
</dbReference>
<keyword evidence="6 7" id="KW-0472">Membrane</keyword>
<dbReference type="GO" id="GO:0016020">
    <property type="term" value="C:membrane"/>
    <property type="evidence" value="ECO:0007669"/>
    <property type="project" value="UniProtKB-SubCell"/>
</dbReference>
<dbReference type="AlphaFoldDB" id="A0A0C9U7F2"/>
<dbReference type="PANTHER" id="PTHR13146:SF0">
    <property type="entry name" value="SOLUTE CARRIER FAMILY 35 MEMBER F6"/>
    <property type="match status" value="1"/>
</dbReference>
<feature type="transmembrane region" description="Helical" evidence="7">
    <location>
        <begin position="213"/>
        <end position="233"/>
    </location>
</feature>
<evidence type="ECO:0000256" key="6">
    <source>
        <dbReference type="ARBA" id="ARBA00023136"/>
    </source>
</evidence>
<proteinExistence type="predicted"/>
<keyword evidence="4 7" id="KW-0812">Transmembrane</keyword>
<evidence type="ECO:0000313" key="8">
    <source>
        <dbReference type="EMBL" id="KIJ30294.1"/>
    </source>
</evidence>
<accession>A0A0C9U7F2</accession>
<sequence length="421" mass="46167">MPASYFGYVAILVGGMILTGATNSIFTKDMQCVEDCNTSRPVVFEQPVWQTLQMFLGEMLCFLPIAYSLFSDYLKSHQRKIQLPSTDEEEPIINHAAPKHVDLAGWRVLLLWIPAACDLTGTTLMNVGLLYTPVSIYQMTRGSLVLFVGMLSVAFLRRRLWLYQWVALITVMLGVSVVGLSGSMIKDSSNPHELPGLALAGEEELPVPEPTSVLIGVFFIIFAQIFTATQFVVEEKIMSQYSVPPLLAVGYEGLFGCISVLLSMPLLAHFADKSPFFDLSRGWTQIISTPTVLYSSIAIAISIALFNGFGLSVTRHLSATARSVIDTCRTLLIWVISLGLGWERLVFPVSLLQIGGFGLLVYGTFLFNNLINPPKIIRPAVEAIEERGALLREDVLEETAALPADLGASGYDVVPPPTRGE</sequence>
<feature type="transmembrane region" description="Helical" evidence="7">
    <location>
        <begin position="348"/>
        <end position="368"/>
    </location>
</feature>
<keyword evidence="2" id="KW-0813">Transport</keyword>
<evidence type="ECO:0000256" key="7">
    <source>
        <dbReference type="SAM" id="Phobius"/>
    </source>
</evidence>
<keyword evidence="3" id="KW-0762">Sugar transport</keyword>
<feature type="transmembrane region" description="Helical" evidence="7">
    <location>
        <begin position="109"/>
        <end position="130"/>
    </location>
</feature>
<feature type="transmembrane region" description="Helical" evidence="7">
    <location>
        <begin position="136"/>
        <end position="156"/>
    </location>
</feature>
<feature type="transmembrane region" description="Helical" evidence="7">
    <location>
        <begin position="291"/>
        <end position="311"/>
    </location>
</feature>
<dbReference type="SUPFAM" id="SSF103481">
    <property type="entry name" value="Multidrug resistance efflux transporter EmrE"/>
    <property type="match status" value="1"/>
</dbReference>
<dbReference type="Pfam" id="PF08449">
    <property type="entry name" value="UAA"/>
    <property type="match status" value="1"/>
</dbReference>
<dbReference type="GO" id="GO:0055085">
    <property type="term" value="P:transmembrane transport"/>
    <property type="evidence" value="ECO:0007669"/>
    <property type="project" value="InterPro"/>
</dbReference>
<evidence type="ECO:0000256" key="2">
    <source>
        <dbReference type="ARBA" id="ARBA00022448"/>
    </source>
</evidence>
<dbReference type="Proteomes" id="UP000054279">
    <property type="component" value="Unassembled WGS sequence"/>
</dbReference>
<evidence type="ECO:0008006" key="10">
    <source>
        <dbReference type="Google" id="ProtNLM"/>
    </source>
</evidence>
<feature type="transmembrane region" description="Helical" evidence="7">
    <location>
        <begin position="47"/>
        <end position="70"/>
    </location>
</feature>
<feature type="transmembrane region" description="Helical" evidence="7">
    <location>
        <begin position="245"/>
        <end position="271"/>
    </location>
</feature>
<evidence type="ECO:0000256" key="3">
    <source>
        <dbReference type="ARBA" id="ARBA00022597"/>
    </source>
</evidence>
<gene>
    <name evidence="8" type="ORF">M422DRAFT_214596</name>
</gene>
<keyword evidence="5 7" id="KW-1133">Transmembrane helix</keyword>
<reference evidence="8 9" key="1">
    <citation type="submission" date="2014-06" db="EMBL/GenBank/DDBJ databases">
        <title>Evolutionary Origins and Diversification of the Mycorrhizal Mutualists.</title>
        <authorList>
            <consortium name="DOE Joint Genome Institute"/>
            <consortium name="Mycorrhizal Genomics Consortium"/>
            <person name="Kohler A."/>
            <person name="Kuo A."/>
            <person name="Nagy L.G."/>
            <person name="Floudas D."/>
            <person name="Copeland A."/>
            <person name="Barry K.W."/>
            <person name="Cichocki N."/>
            <person name="Veneault-Fourrey C."/>
            <person name="LaButti K."/>
            <person name="Lindquist E.A."/>
            <person name="Lipzen A."/>
            <person name="Lundell T."/>
            <person name="Morin E."/>
            <person name="Murat C."/>
            <person name="Riley R."/>
            <person name="Ohm R."/>
            <person name="Sun H."/>
            <person name="Tunlid A."/>
            <person name="Henrissat B."/>
            <person name="Grigoriev I.V."/>
            <person name="Hibbett D.S."/>
            <person name="Martin F."/>
        </authorList>
    </citation>
    <scope>NUCLEOTIDE SEQUENCE [LARGE SCALE GENOMIC DNA]</scope>
    <source>
        <strain evidence="8 9">SS14</strain>
    </source>
</reference>
<evidence type="ECO:0000256" key="5">
    <source>
        <dbReference type="ARBA" id="ARBA00022989"/>
    </source>
</evidence>
<dbReference type="PIRSF" id="PIRSF036436">
    <property type="entry name" value="UCP036436"/>
    <property type="match status" value="1"/>
</dbReference>
<comment type="subcellular location">
    <subcellularLocation>
        <location evidence="1">Membrane</location>
        <topology evidence="1">Multi-pass membrane protein</topology>
    </subcellularLocation>
</comment>
<dbReference type="PANTHER" id="PTHR13146">
    <property type="match status" value="1"/>
</dbReference>
<dbReference type="OrthoDB" id="408493at2759"/>